<feature type="compositionally biased region" description="Acidic residues" evidence="2">
    <location>
        <begin position="810"/>
        <end position="823"/>
    </location>
</feature>
<evidence type="ECO:0000256" key="1">
    <source>
        <dbReference type="SAM" id="Coils"/>
    </source>
</evidence>
<dbReference type="PANTHER" id="PTHR44927:SF1">
    <property type="entry name" value="FK506-BINDING PROTEIN 15"/>
    <property type="match status" value="1"/>
</dbReference>
<organism evidence="3 4">
    <name type="scientific">Polyplax serrata</name>
    <name type="common">Common mouse louse</name>
    <dbReference type="NCBI Taxonomy" id="468196"/>
    <lineage>
        <taxon>Eukaryota</taxon>
        <taxon>Metazoa</taxon>
        <taxon>Ecdysozoa</taxon>
        <taxon>Arthropoda</taxon>
        <taxon>Hexapoda</taxon>
        <taxon>Insecta</taxon>
        <taxon>Pterygota</taxon>
        <taxon>Neoptera</taxon>
        <taxon>Paraneoptera</taxon>
        <taxon>Psocodea</taxon>
        <taxon>Troctomorpha</taxon>
        <taxon>Phthiraptera</taxon>
        <taxon>Anoplura</taxon>
        <taxon>Polyplacidae</taxon>
        <taxon>Polyplax</taxon>
    </lineage>
</organism>
<dbReference type="EMBL" id="JAWJWE010000008">
    <property type="protein sequence ID" value="KAK6631863.1"/>
    <property type="molecule type" value="Genomic_DNA"/>
</dbReference>
<gene>
    <name evidence="3" type="ORF">RUM43_013929</name>
</gene>
<sequence>MEEDDSDFTPTHNTSSNLASLFGLSKTQVHGNSSLTYTPPKAPKKDTVPVKNVKSSKTVIICSKAVQAYKLDNRKYLSQGLAGLVINGNHESHSYGIILYKPSKEYLSCTTITKAFTLTLSANNYVSYYDTKRENWSVMFETADDVKYFVEKVAICKFYTNVDDPQNILIQDITPLSNIKATTGSTVDITYSSFSANQESIVPIKENVNEKDAWINDLEKKGDLLLRIKVSKIISQLETSLLESKAKIDNAESSTEESSVNDQGVCLKEANANSMSQKASLISRMARMGQATLPLKPTRAPSDSEEECTVSSPLRHKIHRNKSGMNSHHYMGPMPQTLPSEPMTQLPVHQHDLSTQQMQLSKFGVPHQMIPVSTGPILSPTTDPTVSVFLSESRIQATELRMAVGKLSDKMDLILNKIQNLSANDAETKANSSCMVDPSGILSGIQNLLNENDRLKEKVEDQKSKLEQQNDRIYNLLELNHKYVQQNTNSVDKQTETEIKLRKEIEFFVKKEVQLEVDNKKYIERIKTLEEELEKSEETKHKMEKRSNELSVQLNNFKKDAEGSGSMKQAIENYEVKLSKASENITNLKQKLKELEVENETLKSLTEKQMEDDNTRKTEQKVSKMRIDEYQKMIKDLTSEISQNKSQYEATINSLKNSISKLEEEQTHYLSKNNEENERNESNKVLGQLFNDLKNKFCQSSNFTSSSILTILQNSFCQYGFTGTHESSCGDAQGNLFNQSAEPGAQQTTLEVPDSKIDDLQTKSQIVEKNENVNSTESEIKSDASTESNSRCKSYDQGWRTTKPPPPPLFDDDCDDDVDDWLH</sequence>
<name>A0AAN8PH72_POLSC</name>
<accession>A0AAN8PH72</accession>
<evidence type="ECO:0000313" key="4">
    <source>
        <dbReference type="Proteomes" id="UP001372834"/>
    </source>
</evidence>
<proteinExistence type="predicted"/>
<comment type="caution">
    <text evidence="3">The sequence shown here is derived from an EMBL/GenBank/DDBJ whole genome shotgun (WGS) entry which is preliminary data.</text>
</comment>
<dbReference type="Proteomes" id="UP001372834">
    <property type="component" value="Unassembled WGS sequence"/>
</dbReference>
<feature type="region of interest" description="Disordered" evidence="2">
    <location>
        <begin position="771"/>
        <end position="823"/>
    </location>
</feature>
<evidence type="ECO:0000313" key="3">
    <source>
        <dbReference type="EMBL" id="KAK6631863.1"/>
    </source>
</evidence>
<feature type="coiled-coil region" evidence="1">
    <location>
        <begin position="445"/>
        <end position="476"/>
    </location>
</feature>
<evidence type="ECO:0000256" key="2">
    <source>
        <dbReference type="SAM" id="MobiDB-lite"/>
    </source>
</evidence>
<dbReference type="AlphaFoldDB" id="A0AAN8PH72"/>
<dbReference type="PANTHER" id="PTHR44927">
    <property type="entry name" value="FK506-BINDING PROTEIN 15"/>
    <property type="match status" value="1"/>
</dbReference>
<evidence type="ECO:0008006" key="5">
    <source>
        <dbReference type="Google" id="ProtNLM"/>
    </source>
</evidence>
<protein>
    <recommendedName>
        <fullName evidence="5">FK506-binding protein 15</fullName>
    </recommendedName>
</protein>
<feature type="coiled-coil region" evidence="1">
    <location>
        <begin position="512"/>
        <end position="679"/>
    </location>
</feature>
<keyword evidence="1" id="KW-0175">Coiled coil</keyword>
<reference evidence="3 4" key="1">
    <citation type="submission" date="2023-10" db="EMBL/GenBank/DDBJ databases">
        <title>Genomes of two closely related lineages of the louse Polyplax serrata with different host specificities.</title>
        <authorList>
            <person name="Martinu J."/>
            <person name="Tarabai H."/>
            <person name="Stefka J."/>
            <person name="Hypsa V."/>
        </authorList>
    </citation>
    <scope>NUCLEOTIDE SEQUENCE [LARGE SCALE GENOMIC DNA]</scope>
    <source>
        <strain evidence="3">HR10_N</strain>
    </source>
</reference>